<evidence type="ECO:0000313" key="11">
    <source>
        <dbReference type="EMBL" id="HEC67784.1"/>
    </source>
</evidence>
<evidence type="ECO:0000256" key="5">
    <source>
        <dbReference type="ARBA" id="ARBA00013211"/>
    </source>
</evidence>
<dbReference type="EMBL" id="DRIH01000100">
    <property type="protein sequence ID" value="HEC67784.1"/>
    <property type="molecule type" value="Genomic_DNA"/>
</dbReference>
<evidence type="ECO:0000259" key="10">
    <source>
        <dbReference type="SMART" id="SM00563"/>
    </source>
</evidence>
<dbReference type="AlphaFoldDB" id="A0A7C1VMI8"/>
<dbReference type="GO" id="GO:0016024">
    <property type="term" value="P:CDP-diacylglycerol biosynthetic process"/>
    <property type="evidence" value="ECO:0007669"/>
    <property type="project" value="UniProtKB-UniPathway"/>
</dbReference>
<dbReference type="SMART" id="SM00563">
    <property type="entry name" value="PlsC"/>
    <property type="match status" value="1"/>
</dbReference>
<dbReference type="EC" id="2.3.1.51" evidence="5 9"/>
<protein>
    <recommendedName>
        <fullName evidence="6 9">1-acyl-sn-glycerol-3-phosphate acyltransferase</fullName>
        <ecNumber evidence="5 9">2.3.1.51</ecNumber>
    </recommendedName>
</protein>
<dbReference type="InterPro" id="IPR004552">
    <property type="entry name" value="AGP_acyltrans"/>
</dbReference>
<keyword evidence="9" id="KW-1208">Phospholipid metabolism</keyword>
<dbReference type="PANTHER" id="PTHR10434">
    <property type="entry name" value="1-ACYL-SN-GLYCEROL-3-PHOSPHATE ACYLTRANSFERASE"/>
    <property type="match status" value="1"/>
</dbReference>
<dbReference type="GO" id="GO:0016020">
    <property type="term" value="C:membrane"/>
    <property type="evidence" value="ECO:0007669"/>
    <property type="project" value="InterPro"/>
</dbReference>
<dbReference type="SUPFAM" id="SSF69593">
    <property type="entry name" value="Glycerol-3-phosphate (1)-acyltransferase"/>
    <property type="match status" value="1"/>
</dbReference>
<comment type="catalytic activity">
    <reaction evidence="1 9">
        <text>a 1-acyl-sn-glycero-3-phosphate + an acyl-CoA = a 1,2-diacyl-sn-glycero-3-phosphate + CoA</text>
        <dbReference type="Rhea" id="RHEA:19709"/>
        <dbReference type="ChEBI" id="CHEBI:57287"/>
        <dbReference type="ChEBI" id="CHEBI:57970"/>
        <dbReference type="ChEBI" id="CHEBI:58342"/>
        <dbReference type="ChEBI" id="CHEBI:58608"/>
        <dbReference type="EC" id="2.3.1.51"/>
    </reaction>
</comment>
<comment type="pathway">
    <text evidence="3">Lipid metabolism.</text>
</comment>
<dbReference type="GO" id="GO:0003841">
    <property type="term" value="F:1-acylglycerol-3-phosphate O-acyltransferase activity"/>
    <property type="evidence" value="ECO:0007669"/>
    <property type="project" value="UniProtKB-UniRule"/>
</dbReference>
<evidence type="ECO:0000256" key="2">
    <source>
        <dbReference type="ARBA" id="ARBA00004728"/>
    </source>
</evidence>
<dbReference type="Pfam" id="PF01553">
    <property type="entry name" value="Acyltransferase"/>
    <property type="match status" value="1"/>
</dbReference>
<evidence type="ECO:0000256" key="1">
    <source>
        <dbReference type="ARBA" id="ARBA00001141"/>
    </source>
</evidence>
<evidence type="ECO:0000256" key="8">
    <source>
        <dbReference type="ARBA" id="ARBA00023315"/>
    </source>
</evidence>
<dbReference type="GO" id="GO:0006654">
    <property type="term" value="P:phosphatidic acid biosynthetic process"/>
    <property type="evidence" value="ECO:0007669"/>
    <property type="project" value="TreeGrafter"/>
</dbReference>
<gene>
    <name evidence="11" type="ORF">ENI35_03090</name>
</gene>
<dbReference type="PANTHER" id="PTHR10434:SF11">
    <property type="entry name" value="1-ACYL-SN-GLYCEROL-3-PHOSPHATE ACYLTRANSFERASE"/>
    <property type="match status" value="1"/>
</dbReference>
<proteinExistence type="inferred from homology"/>
<comment type="similarity">
    <text evidence="4 9">Belongs to the 1-acyl-sn-glycerol-3-phosphate acyltransferase family.</text>
</comment>
<keyword evidence="7 9" id="KW-0808">Transferase</keyword>
<comment type="caution">
    <text evidence="11">The sequence shown here is derived from an EMBL/GenBank/DDBJ whole genome shotgun (WGS) entry which is preliminary data.</text>
</comment>
<accession>A0A7C1VMI8</accession>
<organism evidence="11">
    <name type="scientific">Desulfofervidus auxilii</name>
    <dbReference type="NCBI Taxonomy" id="1621989"/>
    <lineage>
        <taxon>Bacteria</taxon>
        <taxon>Pseudomonadati</taxon>
        <taxon>Thermodesulfobacteriota</taxon>
        <taxon>Candidatus Desulfofervidia</taxon>
        <taxon>Candidatus Desulfofervidales</taxon>
        <taxon>Candidatus Desulfofervidaceae</taxon>
        <taxon>Candidatus Desulfofervidus</taxon>
    </lineage>
</organism>
<evidence type="ECO:0000256" key="6">
    <source>
        <dbReference type="ARBA" id="ARBA00016139"/>
    </source>
</evidence>
<comment type="domain">
    <text evidence="9">The HXXXXD motif is essential for acyltransferase activity and may constitute the binding site for the phosphate moiety of the glycerol-3-phosphate.</text>
</comment>
<name>A0A7C1VMI8_DESA2</name>
<keyword evidence="9" id="KW-0444">Lipid biosynthesis</keyword>
<evidence type="ECO:0000256" key="9">
    <source>
        <dbReference type="RuleBase" id="RU361267"/>
    </source>
</evidence>
<sequence length="241" mass="27257">MLRSFFVFLWIAIITCILYPPAQIASLLPWTKRNVPHLIARFWSKTILWVSGVKVKIIGLENIDSQKPYVFAANHQSQYDIFTLMAYLPVQFKWMAKKSLFYIPILGWGIKACGTIFVDRESPKAAYVALLKALELLKKGYSIVVFPEGTRSYDGTIGAFKSGGIILALRAGVPIVPVTIIGTFEILPRSSKHIKPGTAIIVIDKPIDVTHYTEQDKNTLANLVRERVIKNYEKYKNTRVI</sequence>
<dbReference type="Proteomes" id="UP000885738">
    <property type="component" value="Unassembled WGS sequence"/>
</dbReference>
<evidence type="ECO:0000256" key="7">
    <source>
        <dbReference type="ARBA" id="ARBA00022679"/>
    </source>
</evidence>
<keyword evidence="8 9" id="KW-0012">Acyltransferase</keyword>
<evidence type="ECO:0000256" key="4">
    <source>
        <dbReference type="ARBA" id="ARBA00008655"/>
    </source>
</evidence>
<keyword evidence="9" id="KW-0594">Phospholipid biosynthesis</keyword>
<comment type="pathway">
    <text evidence="2">Phospholipid metabolism; CDP-diacylglycerol biosynthesis; CDP-diacylglycerol from sn-glycerol 3-phosphate: step 2/3.</text>
</comment>
<dbReference type="InterPro" id="IPR002123">
    <property type="entry name" value="Plipid/glycerol_acylTrfase"/>
</dbReference>
<dbReference type="NCBIfam" id="TIGR00530">
    <property type="entry name" value="AGP_acyltrn"/>
    <property type="match status" value="1"/>
</dbReference>
<dbReference type="CDD" id="cd07989">
    <property type="entry name" value="LPLAT_AGPAT-like"/>
    <property type="match status" value="1"/>
</dbReference>
<evidence type="ECO:0000256" key="3">
    <source>
        <dbReference type="ARBA" id="ARBA00005189"/>
    </source>
</evidence>
<dbReference type="UniPathway" id="UPA00557">
    <property type="reaction ID" value="UER00613"/>
</dbReference>
<feature type="domain" description="Phospholipid/glycerol acyltransferase" evidence="10">
    <location>
        <begin position="69"/>
        <end position="183"/>
    </location>
</feature>
<reference evidence="11" key="1">
    <citation type="journal article" date="2020" name="mSystems">
        <title>Genome- and Community-Level Interaction Insights into Carbon Utilization and Element Cycling Functions of Hydrothermarchaeota in Hydrothermal Sediment.</title>
        <authorList>
            <person name="Zhou Z."/>
            <person name="Liu Y."/>
            <person name="Xu W."/>
            <person name="Pan J."/>
            <person name="Luo Z.H."/>
            <person name="Li M."/>
        </authorList>
    </citation>
    <scope>NUCLEOTIDE SEQUENCE [LARGE SCALE GENOMIC DNA]</scope>
    <source>
        <strain evidence="11">HyVt-389</strain>
    </source>
</reference>
<keyword evidence="9" id="KW-0443">Lipid metabolism</keyword>